<feature type="compositionally biased region" description="Polar residues" evidence="4">
    <location>
        <begin position="464"/>
        <end position="480"/>
    </location>
</feature>
<dbReference type="PANTHER" id="PTHR11829">
    <property type="entry name" value="FORKHEAD BOX PROTEIN"/>
    <property type="match status" value="1"/>
</dbReference>
<keyword evidence="2 3" id="KW-0539">Nucleus</keyword>
<evidence type="ECO:0000256" key="3">
    <source>
        <dbReference type="PROSITE-ProRule" id="PRU00089"/>
    </source>
</evidence>
<evidence type="ECO:0000256" key="2">
    <source>
        <dbReference type="ARBA" id="ARBA00023242"/>
    </source>
</evidence>
<dbReference type="InterPro" id="IPR001766">
    <property type="entry name" value="Fork_head_dom"/>
</dbReference>
<dbReference type="GO" id="GO:0005634">
    <property type="term" value="C:nucleus"/>
    <property type="evidence" value="ECO:0007669"/>
    <property type="project" value="UniProtKB-SubCell"/>
</dbReference>
<dbReference type="GO" id="GO:0000981">
    <property type="term" value="F:DNA-binding transcription factor activity, RNA polymerase II-specific"/>
    <property type="evidence" value="ECO:0007669"/>
    <property type="project" value="TreeGrafter"/>
</dbReference>
<accession>A0A4V3SGW2</accession>
<feature type="domain" description="Fork-head" evidence="5">
    <location>
        <begin position="240"/>
        <end position="334"/>
    </location>
</feature>
<proteinExistence type="predicted"/>
<dbReference type="STRING" id="147828.A0A4V3SGW2"/>
<dbReference type="GO" id="GO:0030154">
    <property type="term" value="P:cell differentiation"/>
    <property type="evidence" value="ECO:0007669"/>
    <property type="project" value="TreeGrafter"/>
</dbReference>
<feature type="region of interest" description="Disordered" evidence="4">
    <location>
        <begin position="331"/>
        <end position="373"/>
    </location>
</feature>
<dbReference type="Proteomes" id="UP000308267">
    <property type="component" value="Unassembled WGS sequence"/>
</dbReference>
<dbReference type="SUPFAM" id="SSF46785">
    <property type="entry name" value="Winged helix' DNA-binding domain"/>
    <property type="match status" value="1"/>
</dbReference>
<dbReference type="OrthoDB" id="5402974at2759"/>
<dbReference type="InterPro" id="IPR036388">
    <property type="entry name" value="WH-like_DNA-bd_sf"/>
</dbReference>
<dbReference type="InterPro" id="IPR047514">
    <property type="entry name" value="FH_FOXL1"/>
</dbReference>
<keyword evidence="1 3" id="KW-0238">DNA-binding</keyword>
<name>A0A4V3SGW2_OPIFE</name>
<dbReference type="GO" id="GO:0009653">
    <property type="term" value="P:anatomical structure morphogenesis"/>
    <property type="evidence" value="ECO:0007669"/>
    <property type="project" value="TreeGrafter"/>
</dbReference>
<dbReference type="GO" id="GO:0000978">
    <property type="term" value="F:RNA polymerase II cis-regulatory region sequence-specific DNA binding"/>
    <property type="evidence" value="ECO:0007669"/>
    <property type="project" value="TreeGrafter"/>
</dbReference>
<dbReference type="InterPro" id="IPR018122">
    <property type="entry name" value="TF_fork_head_CS_1"/>
</dbReference>
<protein>
    <recommendedName>
        <fullName evidence="5">Fork-head domain-containing protein</fullName>
    </recommendedName>
</protein>
<dbReference type="SMART" id="SM00339">
    <property type="entry name" value="FH"/>
    <property type="match status" value="1"/>
</dbReference>
<keyword evidence="7" id="KW-1185">Reference proteome</keyword>
<dbReference type="CDD" id="cd20027">
    <property type="entry name" value="FH_FOXL1"/>
    <property type="match status" value="1"/>
</dbReference>
<feature type="region of interest" description="Disordered" evidence="4">
    <location>
        <begin position="460"/>
        <end position="492"/>
    </location>
</feature>
<comment type="caution">
    <text evidence="6">The sequence shown here is derived from an EMBL/GenBank/DDBJ whole genome shotgun (WGS) entry which is preliminary data.</text>
</comment>
<reference evidence="6 7" key="1">
    <citation type="journal article" date="2019" name="BMC Genomics">
        <title>New insights from Opisthorchis felineus genome: update on genomics of the epidemiologically important liver flukes.</title>
        <authorList>
            <person name="Ershov N.I."/>
            <person name="Mordvinov V.A."/>
            <person name="Prokhortchouk E.B."/>
            <person name="Pakharukova M.Y."/>
            <person name="Gunbin K.V."/>
            <person name="Ustyantsev K."/>
            <person name="Genaev M.A."/>
            <person name="Blinov A.G."/>
            <person name="Mazur A."/>
            <person name="Boulygina E."/>
            <person name="Tsygankova S."/>
            <person name="Khrameeva E."/>
            <person name="Chekanov N."/>
            <person name="Fan G."/>
            <person name="Xiao A."/>
            <person name="Zhang H."/>
            <person name="Xu X."/>
            <person name="Yang H."/>
            <person name="Solovyev V."/>
            <person name="Lee S.M."/>
            <person name="Liu X."/>
            <person name="Afonnikov D.A."/>
            <person name="Skryabin K.G."/>
        </authorList>
    </citation>
    <scope>NUCLEOTIDE SEQUENCE [LARGE SCALE GENOMIC DNA]</scope>
    <source>
        <strain evidence="6">AK-0245</strain>
        <tissue evidence="6">Whole organism</tissue>
    </source>
</reference>
<comment type="subcellular location">
    <subcellularLocation>
        <location evidence="3">Nucleus</location>
    </subcellularLocation>
</comment>
<feature type="compositionally biased region" description="Polar residues" evidence="4">
    <location>
        <begin position="338"/>
        <end position="350"/>
    </location>
</feature>
<dbReference type="PANTHER" id="PTHR11829:SF388">
    <property type="entry name" value="FORK HEAD DOMAIN-CONTAINING PROTEIN L1-RELATED"/>
    <property type="match status" value="1"/>
</dbReference>
<dbReference type="EMBL" id="SJOL01002335">
    <property type="protein sequence ID" value="TGZ73894.1"/>
    <property type="molecule type" value="Genomic_DNA"/>
</dbReference>
<evidence type="ECO:0000313" key="7">
    <source>
        <dbReference type="Proteomes" id="UP000308267"/>
    </source>
</evidence>
<dbReference type="PROSITE" id="PS00658">
    <property type="entry name" value="FORK_HEAD_2"/>
    <property type="match status" value="1"/>
</dbReference>
<evidence type="ECO:0000256" key="4">
    <source>
        <dbReference type="SAM" id="MobiDB-lite"/>
    </source>
</evidence>
<feature type="DNA-binding region" description="Fork-head" evidence="3">
    <location>
        <begin position="240"/>
        <end position="334"/>
    </location>
</feature>
<organism evidence="6 7">
    <name type="scientific">Opisthorchis felineus</name>
    <dbReference type="NCBI Taxonomy" id="147828"/>
    <lineage>
        <taxon>Eukaryota</taxon>
        <taxon>Metazoa</taxon>
        <taxon>Spiralia</taxon>
        <taxon>Lophotrochozoa</taxon>
        <taxon>Platyhelminthes</taxon>
        <taxon>Trematoda</taxon>
        <taxon>Digenea</taxon>
        <taxon>Opisthorchiida</taxon>
        <taxon>Opisthorchiata</taxon>
        <taxon>Opisthorchiidae</taxon>
        <taxon>Opisthorchis</taxon>
    </lineage>
</organism>
<dbReference type="AlphaFoldDB" id="A0A4V3SGW2"/>
<dbReference type="InterPro" id="IPR036390">
    <property type="entry name" value="WH_DNA-bd_sf"/>
</dbReference>
<feature type="compositionally biased region" description="Basic and acidic residues" evidence="4">
    <location>
        <begin position="362"/>
        <end position="373"/>
    </location>
</feature>
<gene>
    <name evidence="6" type="ORF">CRM22_001256</name>
</gene>
<dbReference type="PROSITE" id="PS50039">
    <property type="entry name" value="FORK_HEAD_3"/>
    <property type="match status" value="1"/>
</dbReference>
<evidence type="ECO:0000256" key="1">
    <source>
        <dbReference type="ARBA" id="ARBA00023125"/>
    </source>
</evidence>
<dbReference type="FunFam" id="1.10.10.10:FF:001472">
    <property type="entry name" value="Forkhead domain protein 1"/>
    <property type="match status" value="1"/>
</dbReference>
<dbReference type="Pfam" id="PF00250">
    <property type="entry name" value="Forkhead"/>
    <property type="match status" value="1"/>
</dbReference>
<dbReference type="PRINTS" id="PR00053">
    <property type="entry name" value="FORKHEAD"/>
</dbReference>
<evidence type="ECO:0000259" key="5">
    <source>
        <dbReference type="PROSITE" id="PS50039"/>
    </source>
</evidence>
<sequence length="492" mass="54253">MALNVSAVAVPPNTSGILSPPSNLQYMSPSSIKPLPLPVNLSADTDSGVKYDDYSVAQVFFQTLHYAMGRSSGYTNFQDLSGLAELYQAYMCQICPRSDVPSSEKNGNDPSTSLRSNLVTTQGIPDTHTSLTAPVTLVPSIPFGSPFFSNQHLIPHTAHTGSVADNFLTSYFPQSASAPSTAVKTTEHEKCTATDSSTGKFSEPIWTGLEYYSSTPPTPSMSSNSPVGPNASGNTYPVTKPPYSYIALIAMAIKYAPGRKITLNGIYRFIMENFPYYRDNRQGWQNSIRHNLSLNDCFVKLPRDKSRPGKGNYWTLSTNADEMFEHGNYRRRKRRTKANLSQVALTTTRSKPGLPDPRKHRSSESPLRRAKMEDRNEVLVRSIADPTFFPLPYSDTMRLAHSVTLSPPLQGCIPTCPMTEQIQSAHSIPIVSPSQNSWLDDSAPQLEELPLELTRFSHYEENIQRSGPSAKPSSFKSHSGFNIEDLIGSPKP</sequence>
<evidence type="ECO:0000313" key="6">
    <source>
        <dbReference type="EMBL" id="TGZ73894.1"/>
    </source>
</evidence>
<dbReference type="PROSITE" id="PS00657">
    <property type="entry name" value="FORK_HEAD_1"/>
    <property type="match status" value="1"/>
</dbReference>
<dbReference type="Gene3D" id="1.10.10.10">
    <property type="entry name" value="Winged helix-like DNA-binding domain superfamily/Winged helix DNA-binding domain"/>
    <property type="match status" value="1"/>
</dbReference>
<dbReference type="InterPro" id="IPR030456">
    <property type="entry name" value="TF_fork_head_CS_2"/>
</dbReference>
<dbReference type="InterPro" id="IPR050211">
    <property type="entry name" value="FOX_domain-containing"/>
</dbReference>